<protein>
    <recommendedName>
        <fullName evidence="7">T9SS sorting signal type C domain-containing protein</fullName>
    </recommendedName>
</protein>
<dbReference type="SUPFAM" id="SSF49854">
    <property type="entry name" value="Spermadhesin, CUB domain"/>
    <property type="match status" value="1"/>
</dbReference>
<dbReference type="InterPro" id="IPR013783">
    <property type="entry name" value="Ig-like_fold"/>
</dbReference>
<dbReference type="PANTHER" id="PTHR33683:SF46">
    <property type="entry name" value="SUSHI DOMAIN-CONTAINING PROTEIN"/>
    <property type="match status" value="1"/>
</dbReference>
<dbReference type="InterPro" id="IPR036116">
    <property type="entry name" value="FN3_sf"/>
</dbReference>
<keyword evidence="1" id="KW-1015">Disulfide bond</keyword>
<dbReference type="SMART" id="SM00060">
    <property type="entry name" value="FN3"/>
    <property type="match status" value="3"/>
</dbReference>
<dbReference type="CDD" id="cd00041">
    <property type="entry name" value="CUB"/>
    <property type="match status" value="1"/>
</dbReference>
<feature type="domain" description="Fibronectin type-III" evidence="4">
    <location>
        <begin position="794"/>
        <end position="891"/>
    </location>
</feature>
<dbReference type="InterPro" id="IPR035914">
    <property type="entry name" value="Sperma_CUB_dom_sf"/>
</dbReference>
<accession>A0ABP7U9P3</accession>
<dbReference type="RefSeq" id="WP_324691409.1">
    <property type="nucleotide sequence ID" value="NZ_BAABCR010000018.1"/>
</dbReference>
<dbReference type="CDD" id="cd00603">
    <property type="entry name" value="IPT_PCSR"/>
    <property type="match status" value="1"/>
</dbReference>
<dbReference type="EMBL" id="BAABCR010000018">
    <property type="protein sequence ID" value="GAA4038566.1"/>
    <property type="molecule type" value="Genomic_DNA"/>
</dbReference>
<name>A0ABP7U9P3_9FLAO</name>
<dbReference type="PROSITE" id="PS01180">
    <property type="entry name" value="CUB"/>
    <property type="match status" value="1"/>
</dbReference>
<feature type="domain" description="Fibronectin type-III" evidence="4">
    <location>
        <begin position="347"/>
        <end position="440"/>
    </location>
</feature>
<dbReference type="InterPro" id="IPR014756">
    <property type="entry name" value="Ig_E-set"/>
</dbReference>
<reference evidence="6" key="1">
    <citation type="journal article" date="2019" name="Int. J. Syst. Evol. Microbiol.">
        <title>The Global Catalogue of Microorganisms (GCM) 10K type strain sequencing project: providing services to taxonomists for standard genome sequencing and annotation.</title>
        <authorList>
            <consortium name="The Broad Institute Genomics Platform"/>
            <consortium name="The Broad Institute Genome Sequencing Center for Infectious Disease"/>
            <person name="Wu L."/>
            <person name="Ma J."/>
        </authorList>
    </citation>
    <scope>NUCLEOTIDE SEQUENCE [LARGE SCALE GENOMIC DNA]</scope>
    <source>
        <strain evidence="6">JCM 17064</strain>
    </source>
</reference>
<feature type="domain" description="CUB" evidence="3">
    <location>
        <begin position="872"/>
        <end position="1011"/>
    </location>
</feature>
<evidence type="ECO:0000313" key="6">
    <source>
        <dbReference type="Proteomes" id="UP001500968"/>
    </source>
</evidence>
<proteinExistence type="predicted"/>
<dbReference type="CDD" id="cd00063">
    <property type="entry name" value="FN3"/>
    <property type="match status" value="3"/>
</dbReference>
<dbReference type="SMART" id="SM00042">
    <property type="entry name" value="CUB"/>
    <property type="match status" value="1"/>
</dbReference>
<evidence type="ECO:0000259" key="3">
    <source>
        <dbReference type="PROSITE" id="PS01180"/>
    </source>
</evidence>
<dbReference type="Gene3D" id="2.60.40.10">
    <property type="entry name" value="Immunoglobulins"/>
    <property type="match status" value="4"/>
</dbReference>
<feature type="signal peptide" evidence="2">
    <location>
        <begin position="1"/>
        <end position="41"/>
    </location>
</feature>
<organism evidence="5 6">
    <name type="scientific">Flavobacterium cheonhonense</name>
    <dbReference type="NCBI Taxonomy" id="706185"/>
    <lineage>
        <taxon>Bacteria</taxon>
        <taxon>Pseudomonadati</taxon>
        <taxon>Bacteroidota</taxon>
        <taxon>Flavobacteriia</taxon>
        <taxon>Flavobacteriales</taxon>
        <taxon>Flavobacteriaceae</taxon>
        <taxon>Flavobacterium</taxon>
    </lineage>
</organism>
<evidence type="ECO:0008006" key="7">
    <source>
        <dbReference type="Google" id="ProtNLM"/>
    </source>
</evidence>
<evidence type="ECO:0000313" key="5">
    <source>
        <dbReference type="EMBL" id="GAA4038566.1"/>
    </source>
</evidence>
<sequence>MKKKLQIFALNLFFCLPAPSFRWAFALVALLGLSGINPVQAQCIGPYQEYQSFGTFDKAGLTANGWAFSGISTAAPLPINVNARSGGSCLNMGNTIGNWAILPTIANPGIFQFYCRDATLTNRDSEFIVQWSSDNFTTIAGTFTGQTVSNTYKGFSIDLTGFTNIKIRFTYNAAVGTATGTPALFIDDISWISTNVSQNKIVVPAQTGDGTPANCSGGTITMATGDIYTLYDNGGQYDRYNNSQNHRVTFKPDAAALAAGDRVRFLIESFAGAVTEVVDVFDSSTTFDATTNIFSFTSTATTPNTTPNLSYVSTRSADGSLTFQFASDGATVAGGFKVTVDMVRCPVPTGVTAAPTSGTTANVSWTATSAANYDVYYNTTGVLPNGFITPIHSNVSGTTQALSGLTAGSTYYVWVRSRCASSPDSYSPWSSVVSFATVDCTGFTVTTQPSATTQNLCLNATATALTVAVSGGSGYSYQWYSNTTASTTGGTLLTGANASSYTPATTAAGTLYYYCEISSAVPACTVTSAVSGAVLVSSGPSVVPTANAATGVASNAFTANWTAVAGATSYALDVSTVNTFASFVNTYNNLNVGNVTTLVVNGLTPGTTYYYRVRAVNTCGATVSSGTITATTTAVTYCTPSGAGFTQDPQGITNVTMGTINNTTAIETNNYGNYTAQSTNVFVGATLPFSVTLRTGFGYSVNVWVDWNNDGDFIDADELVYQGESGSAIPTTLSGSFPVPLLNSNGVSTVGTHRVRVGGIDFGPFTDPCRNGNYQAFEDYTLNVLTVPPCTISTPSALTVVNVAATSASLVWSDSAMTPNTVYNYWVSTTNTPPPADGSNPVGMGSVTGALTATVTGLTLGQTYYFWVRVKCDATTYSAWIGSGTFTTVNLDVVNMTNGSITTCNAKFYDAGGFSAAYANDEVYIYTFTPASGNNLKVVFNSFSTEPGFDFLSIYDGPTTASPLIGTFSGTQIAAGQVFYSSAANGGSLTFRFTSDPSLTSTGWDANITCVSVPTVTGFLPTFACAGATPTITISGTNFTGVSSVTFNGVSAAYTFINATTITATLPAGATTGVVRVTTPQASGSSTSVFTVRPIPATPVASADVVICNGSSTNLNLTATPLTGSLSTTTAGGNSCTGGNMFNIVTGAGPITITSFDVVPESSGVQSVNVYYRTGTYVGNETNSGAWTLLGTYSINGVSRSPINMPVANLSLLASTTYGIYINFNAAYTNLTTTYSNPDLTINTGAGLCGQFSGLVNDRTFNGAVYYQLNAPLTYTWSPATGLSSTTIANPVASPTSTQTYSVTTTFNGCTSAADTVVVTVNPKPTVSIPTAGGNVCANSVIPVSSTGVASTFTWTSSVANTLFTDATGTTPYVAGTNAASLYVKTPTTATLTVTATNVPSGCSEVATVTFTVSTKTYNVGFWTPGGPPLNNGTENLVFNSGTYTSAGNLSACSCSVTGATVTMASGHTLSLVNGLTVSSGSMTFESGASLLQTNPVANTGNITYKRDSTPCFRYDYTYWSSPVASQTLIGLSPGTSSTGFFDYNPATSSWQQSNNTLTMNLGKGYLIRVPSSFPVSPALPQNFTARFTGVPNNGTLPLTIVHNAPAALNLIGNPYPSAINAVSLVTDPGFNVNGNFLGGTIYLWSHNTNFNLATNQYEYNDYAIWNILGGVNTYYNGTLGAGNTNAPNGNIAAGQGFFIKTVASGTAYFRNSMRTGGTTNTNNNFYRSASTASSVDDDPTAAYEKHRIWLDISNNGNGYKQLLLGYIQDGTDGLDRLFDGEMVDNGNTIVLYTKVDDVKLSIQGRGLTFTPNDTFALGYKATVADTYKINLSDFDGLFLNQDIYLEDKLLNVVHNLKEGYYTFSSNVGTFEDRFVLRFSGQALGVPTFNEESVVVYKNAQGLHIATGLTPMETVTVYDVAGRLLASKMSINDVTTSFVSLPATQQVLLVKVTSESGKTVTKKLVY</sequence>
<dbReference type="Pfam" id="PF20009">
    <property type="entry name" value="GEVED"/>
    <property type="match status" value="1"/>
</dbReference>
<dbReference type="InterPro" id="IPR000859">
    <property type="entry name" value="CUB_dom"/>
</dbReference>
<keyword evidence="6" id="KW-1185">Reference proteome</keyword>
<feature type="chain" id="PRO_5046021382" description="T9SS sorting signal type C domain-containing protein" evidence="2">
    <location>
        <begin position="42"/>
        <end position="1966"/>
    </location>
</feature>
<keyword evidence="2" id="KW-0732">Signal</keyword>
<evidence type="ECO:0000259" key="4">
    <source>
        <dbReference type="PROSITE" id="PS50853"/>
    </source>
</evidence>
<evidence type="ECO:0000256" key="2">
    <source>
        <dbReference type="SAM" id="SignalP"/>
    </source>
</evidence>
<dbReference type="SUPFAM" id="SSF49265">
    <property type="entry name" value="Fibronectin type III"/>
    <property type="match status" value="2"/>
</dbReference>
<dbReference type="NCBIfam" id="NF033708">
    <property type="entry name" value="T9SS_Cterm_ChiA"/>
    <property type="match status" value="1"/>
</dbReference>
<dbReference type="PROSITE" id="PS50853">
    <property type="entry name" value="FN3"/>
    <property type="match status" value="3"/>
</dbReference>
<evidence type="ECO:0000256" key="1">
    <source>
        <dbReference type="ARBA" id="ARBA00023157"/>
    </source>
</evidence>
<dbReference type="Gene3D" id="2.60.120.290">
    <property type="entry name" value="Spermadhesin, CUB domain"/>
    <property type="match status" value="1"/>
</dbReference>
<gene>
    <name evidence="5" type="ORF">GCM10022386_25550</name>
</gene>
<dbReference type="PANTHER" id="PTHR33683">
    <property type="entry name" value="1, PUTATIVE-RELATED"/>
    <property type="match status" value="1"/>
</dbReference>
<dbReference type="InterPro" id="IPR003961">
    <property type="entry name" value="FN3_dom"/>
</dbReference>
<feature type="domain" description="Fibronectin type-III" evidence="4">
    <location>
        <begin position="543"/>
        <end position="635"/>
    </location>
</feature>
<dbReference type="Proteomes" id="UP001500968">
    <property type="component" value="Unassembled WGS sequence"/>
</dbReference>
<comment type="caution">
    <text evidence="5">The sequence shown here is derived from an EMBL/GenBank/DDBJ whole genome shotgun (WGS) entry which is preliminary data.</text>
</comment>
<dbReference type="SUPFAM" id="SSF81296">
    <property type="entry name" value="E set domains"/>
    <property type="match status" value="1"/>
</dbReference>
<dbReference type="Pfam" id="PF00041">
    <property type="entry name" value="fn3"/>
    <property type="match status" value="2"/>
</dbReference>
<dbReference type="Pfam" id="PF00431">
    <property type="entry name" value="CUB"/>
    <property type="match status" value="1"/>
</dbReference>
<dbReference type="InterPro" id="IPR045474">
    <property type="entry name" value="GEVED"/>
</dbReference>